<dbReference type="GO" id="GO:0022857">
    <property type="term" value="F:transmembrane transporter activity"/>
    <property type="evidence" value="ECO:0007669"/>
    <property type="project" value="UniProtKB-UniRule"/>
</dbReference>
<evidence type="ECO:0000256" key="6">
    <source>
        <dbReference type="ARBA" id="ARBA00022989"/>
    </source>
</evidence>
<keyword evidence="7 9" id="KW-0472">Membrane</keyword>
<keyword evidence="5 9" id="KW-0812">Transmembrane</keyword>
<name>A0A7W6NCB9_9HYPH</name>
<feature type="transmembrane region" description="Helical" evidence="9">
    <location>
        <begin position="91"/>
        <end position="110"/>
    </location>
</feature>
<proteinExistence type="inferred from homology"/>
<evidence type="ECO:0000256" key="3">
    <source>
        <dbReference type="ARBA" id="ARBA00022475"/>
    </source>
</evidence>
<keyword evidence="2 9" id="KW-0813">Transport</keyword>
<gene>
    <name evidence="11" type="ORF">GGR20_002267</name>
</gene>
<organism evidence="11 12">
    <name type="scientific">Devosia subaequoris</name>
    <dbReference type="NCBI Taxonomy" id="395930"/>
    <lineage>
        <taxon>Bacteria</taxon>
        <taxon>Pseudomonadati</taxon>
        <taxon>Pseudomonadota</taxon>
        <taxon>Alphaproteobacteria</taxon>
        <taxon>Hyphomicrobiales</taxon>
        <taxon>Devosiaceae</taxon>
        <taxon>Devosia</taxon>
    </lineage>
</organism>
<evidence type="ECO:0000313" key="11">
    <source>
        <dbReference type="EMBL" id="MBB4052619.1"/>
    </source>
</evidence>
<comment type="subunit">
    <text evidence="9">The complex comprises the extracytoplasmic solute receptor protein and the two transmembrane proteins.</text>
</comment>
<sequence length="192" mass="21165">MQALAVLVRLISAINWLVGQVLSWLALACVLVCFTVVVQRYVFSTSTLWMQDLYVWLGGAMFTGVAGFALLRNDHVRVDVFYRPASVRRKAIADLIGVLIFLLPYVYVVWTYTFTAVARSWGFMEGSANIGGMPGLFILKSFILLFAVLVGLQGLAMAARAILVLAGKEDLLPPHLRYENPDDSDHPAGEIA</sequence>
<evidence type="ECO:0000259" key="10">
    <source>
        <dbReference type="Pfam" id="PF04290"/>
    </source>
</evidence>
<evidence type="ECO:0000256" key="2">
    <source>
        <dbReference type="ARBA" id="ARBA00022448"/>
    </source>
</evidence>
<dbReference type="GO" id="GO:0005886">
    <property type="term" value="C:plasma membrane"/>
    <property type="evidence" value="ECO:0007669"/>
    <property type="project" value="UniProtKB-SubCell"/>
</dbReference>
<accession>A0A7W6NCB9</accession>
<keyword evidence="12" id="KW-1185">Reference proteome</keyword>
<comment type="similarity">
    <text evidence="8 9">Belongs to the TRAP transporter small permease family.</text>
</comment>
<dbReference type="PANTHER" id="PTHR35011">
    <property type="entry name" value="2,3-DIKETO-L-GULONATE TRAP TRANSPORTER SMALL PERMEASE PROTEIN YIAM"/>
    <property type="match status" value="1"/>
</dbReference>
<comment type="caution">
    <text evidence="11">The sequence shown here is derived from an EMBL/GenBank/DDBJ whole genome shotgun (WGS) entry which is preliminary data.</text>
</comment>
<comment type="subcellular location">
    <subcellularLocation>
        <location evidence="1 9">Cell inner membrane</location>
        <topology evidence="1 9">Multi-pass membrane protein</topology>
    </subcellularLocation>
</comment>
<dbReference type="EMBL" id="JACIEW010000005">
    <property type="protein sequence ID" value="MBB4052619.1"/>
    <property type="molecule type" value="Genomic_DNA"/>
</dbReference>
<dbReference type="PANTHER" id="PTHR35011:SF4">
    <property type="entry name" value="SLL1102 PROTEIN"/>
    <property type="match status" value="1"/>
</dbReference>
<keyword evidence="6 9" id="KW-1133">Transmembrane helix</keyword>
<evidence type="ECO:0000313" key="12">
    <source>
        <dbReference type="Proteomes" id="UP000547011"/>
    </source>
</evidence>
<dbReference type="Pfam" id="PF04290">
    <property type="entry name" value="DctQ"/>
    <property type="match status" value="1"/>
</dbReference>
<comment type="function">
    <text evidence="9">Part of the tripartite ATP-independent periplasmic (TRAP) transport system.</text>
</comment>
<reference evidence="11 12" key="1">
    <citation type="submission" date="2020-08" db="EMBL/GenBank/DDBJ databases">
        <title>Genomic Encyclopedia of Type Strains, Phase IV (KMG-IV): sequencing the most valuable type-strain genomes for metagenomic binning, comparative biology and taxonomic classification.</title>
        <authorList>
            <person name="Goeker M."/>
        </authorList>
    </citation>
    <scope>NUCLEOTIDE SEQUENCE [LARGE SCALE GENOMIC DNA]</scope>
    <source>
        <strain evidence="11 12">DSM 23447</strain>
    </source>
</reference>
<dbReference type="Proteomes" id="UP000547011">
    <property type="component" value="Unassembled WGS sequence"/>
</dbReference>
<feature type="transmembrane region" description="Helical" evidence="9">
    <location>
        <begin position="53"/>
        <end position="71"/>
    </location>
</feature>
<keyword evidence="4 9" id="KW-0997">Cell inner membrane</keyword>
<evidence type="ECO:0000256" key="1">
    <source>
        <dbReference type="ARBA" id="ARBA00004429"/>
    </source>
</evidence>
<keyword evidence="3" id="KW-1003">Cell membrane</keyword>
<feature type="transmembrane region" description="Helical" evidence="9">
    <location>
        <begin position="21"/>
        <end position="41"/>
    </location>
</feature>
<evidence type="ECO:0000256" key="7">
    <source>
        <dbReference type="ARBA" id="ARBA00023136"/>
    </source>
</evidence>
<dbReference type="RefSeq" id="WP_183311334.1">
    <property type="nucleotide sequence ID" value="NZ_JACIEW010000005.1"/>
</dbReference>
<protein>
    <recommendedName>
        <fullName evidence="9">TRAP transporter small permease protein</fullName>
    </recommendedName>
</protein>
<dbReference type="InterPro" id="IPR055348">
    <property type="entry name" value="DctQ"/>
</dbReference>
<evidence type="ECO:0000256" key="4">
    <source>
        <dbReference type="ARBA" id="ARBA00022519"/>
    </source>
</evidence>
<dbReference type="AlphaFoldDB" id="A0A7W6NCB9"/>
<evidence type="ECO:0000256" key="5">
    <source>
        <dbReference type="ARBA" id="ARBA00022692"/>
    </source>
</evidence>
<feature type="domain" description="Tripartite ATP-independent periplasmic transporters DctQ component" evidence="10">
    <location>
        <begin position="30"/>
        <end position="162"/>
    </location>
</feature>
<dbReference type="InterPro" id="IPR007387">
    <property type="entry name" value="TRAP_DctQ"/>
</dbReference>
<feature type="transmembrane region" description="Helical" evidence="9">
    <location>
        <begin position="130"/>
        <end position="152"/>
    </location>
</feature>
<evidence type="ECO:0000256" key="8">
    <source>
        <dbReference type="ARBA" id="ARBA00038436"/>
    </source>
</evidence>
<evidence type="ECO:0000256" key="9">
    <source>
        <dbReference type="RuleBase" id="RU369079"/>
    </source>
</evidence>